<evidence type="ECO:0000313" key="3">
    <source>
        <dbReference type="Proteomes" id="UP000093336"/>
    </source>
</evidence>
<evidence type="ECO:0000313" key="2">
    <source>
        <dbReference type="EMBL" id="OCH97254.1"/>
    </source>
</evidence>
<organism evidence="2 3">
    <name type="scientific">Legionella jamestowniensis</name>
    <dbReference type="NCBI Taxonomy" id="455"/>
    <lineage>
        <taxon>Bacteria</taxon>
        <taxon>Pseudomonadati</taxon>
        <taxon>Pseudomonadota</taxon>
        <taxon>Gammaproteobacteria</taxon>
        <taxon>Legionellales</taxon>
        <taxon>Legionellaceae</taxon>
        <taxon>Legionella</taxon>
    </lineage>
</organism>
<name>A0ABX2XRL4_9GAMM</name>
<evidence type="ECO:0000256" key="1">
    <source>
        <dbReference type="SAM" id="MobiDB-lite"/>
    </source>
</evidence>
<comment type="caution">
    <text evidence="2">The sequence shown here is derived from an EMBL/GenBank/DDBJ whole genome shotgun (WGS) entry which is preliminary data.</text>
</comment>
<dbReference type="Proteomes" id="UP000093336">
    <property type="component" value="Unassembled WGS sequence"/>
</dbReference>
<proteinExistence type="predicted"/>
<dbReference type="EMBL" id="LYOZ01000051">
    <property type="protein sequence ID" value="OCH97254.1"/>
    <property type="molecule type" value="Genomic_DNA"/>
</dbReference>
<keyword evidence="3" id="KW-1185">Reference proteome</keyword>
<protein>
    <submittedName>
        <fullName evidence="2">Uncharacterized protein</fullName>
    </submittedName>
</protein>
<feature type="compositionally biased region" description="Polar residues" evidence="1">
    <location>
        <begin position="54"/>
        <end position="67"/>
    </location>
</feature>
<sequence length="78" mass="8728">MILNKILRKPIFKSLYPSQDKFFYAVVSDKNKATRTDSCSKLLDCFASARNDETPNSNPVQSLNKANASAFEHKNAST</sequence>
<reference evidence="2 3" key="1">
    <citation type="submission" date="2016-05" db="EMBL/GenBank/DDBJ databases">
        <authorList>
            <person name="Prochazka B."/>
            <person name="Indra A."/>
            <person name="Hasenberger P."/>
            <person name="Blaschitz M."/>
            <person name="Wagner L."/>
            <person name="Wewalka G."/>
            <person name="Sorschag S."/>
            <person name="Schmid D."/>
            <person name="Ruppitsch W."/>
        </authorList>
    </citation>
    <scope>NUCLEOTIDE SEQUENCE [LARGE SCALE GENOMIC DNA]</scope>
    <source>
        <strain evidence="2 3">974010_12</strain>
    </source>
</reference>
<feature type="region of interest" description="Disordered" evidence="1">
    <location>
        <begin position="53"/>
        <end position="78"/>
    </location>
</feature>
<accession>A0ABX2XRL4</accession>
<gene>
    <name evidence="2" type="ORF">A8135_03940</name>
</gene>